<dbReference type="Proteomes" id="UP000318582">
    <property type="component" value="Unassembled WGS sequence"/>
</dbReference>
<evidence type="ECO:0000256" key="3">
    <source>
        <dbReference type="ARBA" id="ARBA00022737"/>
    </source>
</evidence>
<feature type="region of interest" description="Disordered" evidence="8">
    <location>
        <begin position="371"/>
        <end position="394"/>
    </location>
</feature>
<reference evidence="10 11" key="1">
    <citation type="journal article" date="2019" name="Sci. Rep.">
        <title>Comparative genomics of chytrid fungi reveal insights into the obligate biotrophic and pathogenic lifestyle of Synchytrium endobioticum.</title>
        <authorList>
            <person name="van de Vossenberg B.T.L.H."/>
            <person name="Warris S."/>
            <person name="Nguyen H.D.T."/>
            <person name="van Gent-Pelzer M.P.E."/>
            <person name="Joly D.L."/>
            <person name="van de Geest H.C."/>
            <person name="Bonants P.J.M."/>
            <person name="Smith D.S."/>
            <person name="Levesque C.A."/>
            <person name="van der Lee T.A.J."/>
        </authorList>
    </citation>
    <scope>NUCLEOTIDE SEQUENCE [LARGE SCALE GENOMIC DNA]</scope>
    <source>
        <strain evidence="10 11">CBS 809.83</strain>
    </source>
</reference>
<dbReference type="InterPro" id="IPR036236">
    <property type="entry name" value="Znf_C2H2_sf"/>
</dbReference>
<dbReference type="STRING" id="109895.A0A507EBT2"/>
<keyword evidence="5" id="KW-0862">Zinc</keyword>
<evidence type="ECO:0000256" key="1">
    <source>
        <dbReference type="ARBA" id="ARBA00004123"/>
    </source>
</evidence>
<evidence type="ECO:0000256" key="7">
    <source>
        <dbReference type="PROSITE-ProRule" id="PRU00042"/>
    </source>
</evidence>
<evidence type="ECO:0000313" key="11">
    <source>
        <dbReference type="Proteomes" id="UP000318582"/>
    </source>
</evidence>
<keyword evidence="11" id="KW-1185">Reference proteome</keyword>
<sequence length="394" mass="43778">MQSLRQTTLSQTSAEAPLASPELTTIAERSYCDASEENFSPMRSYDSRSTGTGYFDTIHYISGATDHFSEARTPGSSPYYAAYPHPTPPTYFPYQQHLHTPEPTSDGHSQLRWAQPDSQGFAVPVLPTPPVLTPPWTDVPTFTNQRIPRPPPLQPFKPQPYRHLPIHSAPAFEAKPLLTPRPGAFSSNSSLPLTPSEYWFPTSPCAYDEQAYTCDKSKPADPPIFETVLLPSTNIPPVATPDEAASNSTCSAADQSDELHELDTSRASSSLPIPPTDEAELELESALSSSEDSSSSPEPVFQCPTCSRTFARRQNLISHAKVHAASRPYNCVKCTRAFSRKHDLQRHIRSLHRLDRPWACERCGKTFARRDGQRRHADRNDGRGACFNKRQRSA</sequence>
<evidence type="ECO:0000256" key="8">
    <source>
        <dbReference type="SAM" id="MobiDB-lite"/>
    </source>
</evidence>
<protein>
    <recommendedName>
        <fullName evidence="9">C2H2-type domain-containing protein</fullName>
    </recommendedName>
</protein>
<feature type="region of interest" description="Disordered" evidence="8">
    <location>
        <begin position="1"/>
        <end position="29"/>
    </location>
</feature>
<comment type="caution">
    <text evidence="10">The sequence shown here is derived from an EMBL/GenBank/DDBJ whole genome shotgun (WGS) entry which is preliminary data.</text>
</comment>
<keyword evidence="6" id="KW-0539">Nucleus</keyword>
<feature type="compositionally biased region" description="Basic and acidic residues" evidence="8">
    <location>
        <begin position="371"/>
        <end position="382"/>
    </location>
</feature>
<feature type="domain" description="C2H2-type" evidence="9">
    <location>
        <begin position="301"/>
        <end position="328"/>
    </location>
</feature>
<feature type="compositionally biased region" description="Low complexity" evidence="8">
    <location>
        <begin position="284"/>
        <end position="299"/>
    </location>
</feature>
<dbReference type="GO" id="GO:0005634">
    <property type="term" value="C:nucleus"/>
    <property type="evidence" value="ECO:0007669"/>
    <property type="project" value="UniProtKB-SubCell"/>
</dbReference>
<dbReference type="PANTHER" id="PTHR16515">
    <property type="entry name" value="PR DOMAIN ZINC FINGER PROTEIN"/>
    <property type="match status" value="1"/>
</dbReference>
<dbReference type="GO" id="GO:0008270">
    <property type="term" value="F:zinc ion binding"/>
    <property type="evidence" value="ECO:0007669"/>
    <property type="project" value="UniProtKB-KW"/>
</dbReference>
<dbReference type="SMART" id="SM00355">
    <property type="entry name" value="ZnF_C2H2"/>
    <property type="match status" value="3"/>
</dbReference>
<evidence type="ECO:0000256" key="4">
    <source>
        <dbReference type="ARBA" id="ARBA00022771"/>
    </source>
</evidence>
<keyword evidence="4 7" id="KW-0863">Zinc-finger</keyword>
<dbReference type="Gene3D" id="3.30.160.60">
    <property type="entry name" value="Classic Zinc Finger"/>
    <property type="match status" value="2"/>
</dbReference>
<dbReference type="PROSITE" id="PS00028">
    <property type="entry name" value="ZINC_FINGER_C2H2_1"/>
    <property type="match status" value="2"/>
</dbReference>
<dbReference type="InterPro" id="IPR050331">
    <property type="entry name" value="Zinc_finger"/>
</dbReference>
<evidence type="ECO:0000256" key="2">
    <source>
        <dbReference type="ARBA" id="ARBA00022723"/>
    </source>
</evidence>
<feature type="domain" description="C2H2-type" evidence="9">
    <location>
        <begin position="358"/>
        <end position="385"/>
    </location>
</feature>
<evidence type="ECO:0000259" key="9">
    <source>
        <dbReference type="PROSITE" id="PS50157"/>
    </source>
</evidence>
<dbReference type="EMBL" id="QEAQ01000007">
    <property type="protein sequence ID" value="TPX61539.1"/>
    <property type="molecule type" value="Genomic_DNA"/>
</dbReference>
<evidence type="ECO:0000313" key="10">
    <source>
        <dbReference type="EMBL" id="TPX61539.1"/>
    </source>
</evidence>
<proteinExistence type="predicted"/>
<feature type="compositionally biased region" description="Polar residues" evidence="8">
    <location>
        <begin position="1"/>
        <end position="14"/>
    </location>
</feature>
<keyword evidence="3" id="KW-0677">Repeat</keyword>
<dbReference type="InterPro" id="IPR013087">
    <property type="entry name" value="Znf_C2H2_type"/>
</dbReference>
<dbReference type="SUPFAM" id="SSF57667">
    <property type="entry name" value="beta-beta-alpha zinc fingers"/>
    <property type="match status" value="1"/>
</dbReference>
<dbReference type="Pfam" id="PF00096">
    <property type="entry name" value="zf-C2H2"/>
    <property type="match status" value="2"/>
</dbReference>
<organism evidence="10 11">
    <name type="scientific">Powellomyces hirtus</name>
    <dbReference type="NCBI Taxonomy" id="109895"/>
    <lineage>
        <taxon>Eukaryota</taxon>
        <taxon>Fungi</taxon>
        <taxon>Fungi incertae sedis</taxon>
        <taxon>Chytridiomycota</taxon>
        <taxon>Chytridiomycota incertae sedis</taxon>
        <taxon>Chytridiomycetes</taxon>
        <taxon>Spizellomycetales</taxon>
        <taxon>Powellomycetaceae</taxon>
        <taxon>Powellomyces</taxon>
    </lineage>
</organism>
<evidence type="ECO:0000256" key="5">
    <source>
        <dbReference type="ARBA" id="ARBA00022833"/>
    </source>
</evidence>
<feature type="compositionally biased region" description="Polar residues" evidence="8">
    <location>
        <begin position="245"/>
        <end position="254"/>
    </location>
</feature>
<dbReference type="PANTHER" id="PTHR16515:SF49">
    <property type="entry name" value="GASTRULA ZINC FINGER PROTEIN XLCGF49.1-LIKE-RELATED"/>
    <property type="match status" value="1"/>
</dbReference>
<dbReference type="GO" id="GO:0010468">
    <property type="term" value="P:regulation of gene expression"/>
    <property type="evidence" value="ECO:0007669"/>
    <property type="project" value="TreeGrafter"/>
</dbReference>
<feature type="domain" description="C2H2-type" evidence="9">
    <location>
        <begin position="329"/>
        <end position="357"/>
    </location>
</feature>
<dbReference type="AlphaFoldDB" id="A0A507EBT2"/>
<evidence type="ECO:0000256" key="6">
    <source>
        <dbReference type="ARBA" id="ARBA00023242"/>
    </source>
</evidence>
<gene>
    <name evidence="10" type="ORF">PhCBS80983_g01124</name>
</gene>
<comment type="subcellular location">
    <subcellularLocation>
        <location evidence="1">Nucleus</location>
    </subcellularLocation>
</comment>
<dbReference type="PROSITE" id="PS50157">
    <property type="entry name" value="ZINC_FINGER_C2H2_2"/>
    <property type="match status" value="3"/>
</dbReference>
<keyword evidence="2" id="KW-0479">Metal-binding</keyword>
<name>A0A507EBT2_9FUNG</name>
<accession>A0A507EBT2</accession>
<feature type="region of interest" description="Disordered" evidence="8">
    <location>
        <begin position="232"/>
        <end position="300"/>
    </location>
</feature>